<dbReference type="Proteomes" id="UP001055093">
    <property type="component" value="Unassembled WGS sequence"/>
</dbReference>
<sequence length="364" mass="40032">MFRKDEGGTVVVVVALVLPAILIGTGGAIELTRAVTFRQQLASAVELSCKQAALYVNKRKYDDINNGIKISTYPSEVASIAARNFKAKNILDGDLPTTVNTDSNVHVEAQRTMPLVFARLLGTNSLSFSASQDCAVMPADKLPLDPNKPAVVFRESFEGNHDVAATGSGWGVFGGYNNKNSWNGWTTEGAGVEIDSQRAIAVSRVLFGSYFAELDSDCKTPTNKGNQSCRSNSTLSHKVNARPGTYQIRYWYVSRRGDSSLGNKVICGAKDKDVAYYTKDGQTNRIEIYFSKFDNTKDEQKIKYNVDDLIDVCVLSNEWTERVINVTISTAGEYLFTWRAAGREDTYGGLIDNLRICENFCPAT</sequence>
<keyword evidence="2" id="KW-1185">Reference proteome</keyword>
<reference evidence="1" key="1">
    <citation type="journal article" date="2021" name="Front. Microbiol.">
        <title>Comprehensive Comparative Genomics and Phenotyping of Methylobacterium Species.</title>
        <authorList>
            <person name="Alessa O."/>
            <person name="Ogura Y."/>
            <person name="Fujitani Y."/>
            <person name="Takami H."/>
            <person name="Hayashi T."/>
            <person name="Sahin N."/>
            <person name="Tani A."/>
        </authorList>
    </citation>
    <scope>NUCLEOTIDE SEQUENCE</scope>
    <source>
        <strain evidence="1">DSM 14458</strain>
    </source>
</reference>
<proteinExistence type="predicted"/>
<evidence type="ECO:0000313" key="2">
    <source>
        <dbReference type="Proteomes" id="UP001055093"/>
    </source>
</evidence>
<gene>
    <name evidence="1" type="ORF">BGCPKDLD_3953</name>
</gene>
<name>A0ABQ4UZT0_9HYPH</name>
<reference evidence="1" key="2">
    <citation type="submission" date="2021-08" db="EMBL/GenBank/DDBJ databases">
        <authorList>
            <person name="Tani A."/>
            <person name="Ola A."/>
            <person name="Ogura Y."/>
            <person name="Katsura K."/>
            <person name="Hayashi T."/>
        </authorList>
    </citation>
    <scope>NUCLEOTIDE SEQUENCE</scope>
    <source>
        <strain evidence="1">DSM 14458</strain>
    </source>
</reference>
<protein>
    <recommendedName>
        <fullName evidence="3">Flp pilus-assembly TadG-like N-terminal domain-containing protein</fullName>
    </recommendedName>
</protein>
<organism evidence="1 2">
    <name type="scientific">Methylorubrum suomiense</name>
    <dbReference type="NCBI Taxonomy" id="144191"/>
    <lineage>
        <taxon>Bacteria</taxon>
        <taxon>Pseudomonadati</taxon>
        <taxon>Pseudomonadota</taxon>
        <taxon>Alphaproteobacteria</taxon>
        <taxon>Hyphomicrobiales</taxon>
        <taxon>Methylobacteriaceae</taxon>
        <taxon>Methylorubrum</taxon>
    </lineage>
</organism>
<comment type="caution">
    <text evidence="1">The sequence shown here is derived from an EMBL/GenBank/DDBJ whole genome shotgun (WGS) entry which is preliminary data.</text>
</comment>
<dbReference type="RefSeq" id="WP_137828735.1">
    <property type="nucleotide sequence ID" value="NZ_BPRE01000014.1"/>
</dbReference>
<evidence type="ECO:0000313" key="1">
    <source>
        <dbReference type="EMBL" id="GJE77350.1"/>
    </source>
</evidence>
<dbReference type="EMBL" id="BPRE01000014">
    <property type="protein sequence ID" value="GJE77350.1"/>
    <property type="molecule type" value="Genomic_DNA"/>
</dbReference>
<evidence type="ECO:0008006" key="3">
    <source>
        <dbReference type="Google" id="ProtNLM"/>
    </source>
</evidence>
<accession>A0ABQ4UZT0</accession>